<gene>
    <name evidence="1" type="ORF">PTTG_29221</name>
</gene>
<reference evidence="1" key="1">
    <citation type="submission" date="2009-11" db="EMBL/GenBank/DDBJ databases">
        <authorList>
            <consortium name="The Broad Institute Genome Sequencing Platform"/>
            <person name="Ward D."/>
            <person name="Feldgarden M."/>
            <person name="Earl A."/>
            <person name="Young S.K."/>
            <person name="Zeng Q."/>
            <person name="Koehrsen M."/>
            <person name="Alvarado L."/>
            <person name="Berlin A."/>
            <person name="Bochicchio J."/>
            <person name="Borenstein D."/>
            <person name="Chapman S.B."/>
            <person name="Chen Z."/>
            <person name="Engels R."/>
            <person name="Freedman E."/>
            <person name="Gellesch M."/>
            <person name="Goldberg J."/>
            <person name="Griggs A."/>
            <person name="Gujja S."/>
            <person name="Heilman E."/>
            <person name="Heiman D."/>
            <person name="Hepburn T."/>
            <person name="Howarth C."/>
            <person name="Jen D."/>
            <person name="Larson L."/>
            <person name="Lewis B."/>
            <person name="Mehta T."/>
            <person name="Park D."/>
            <person name="Pearson M."/>
            <person name="Roberts A."/>
            <person name="Saif S."/>
            <person name="Shea T."/>
            <person name="Shenoy N."/>
            <person name="Sisk P."/>
            <person name="Stolte C."/>
            <person name="Sykes S."/>
            <person name="Thomson T."/>
            <person name="Walk T."/>
            <person name="White J."/>
            <person name="Yandava C."/>
            <person name="Izard J."/>
            <person name="Baranova O.V."/>
            <person name="Blanton J.M."/>
            <person name="Tanner A.C."/>
            <person name="Dewhirst F.E."/>
            <person name="Haas B."/>
            <person name="Nusbaum C."/>
            <person name="Birren B."/>
        </authorList>
    </citation>
    <scope>NUCLEOTIDE SEQUENCE [LARGE SCALE GENOMIC DNA]</scope>
    <source>
        <strain evidence="1">1-1 BBBD Race 1</strain>
    </source>
</reference>
<organism evidence="1">
    <name type="scientific">Puccinia triticina (isolate 1-1 / race 1 (BBBD))</name>
    <name type="common">Brown leaf rust fungus</name>
    <dbReference type="NCBI Taxonomy" id="630390"/>
    <lineage>
        <taxon>Eukaryota</taxon>
        <taxon>Fungi</taxon>
        <taxon>Dikarya</taxon>
        <taxon>Basidiomycota</taxon>
        <taxon>Pucciniomycotina</taxon>
        <taxon>Pucciniomycetes</taxon>
        <taxon>Pucciniales</taxon>
        <taxon>Pucciniaceae</taxon>
        <taxon>Puccinia</taxon>
    </lineage>
</organism>
<reference evidence="1" key="2">
    <citation type="submission" date="2016-05" db="EMBL/GenBank/DDBJ databases">
        <title>Comparative analysis highlights variable genome content of wheat rusts and divergence of the mating loci.</title>
        <authorList>
            <person name="Cuomo C.A."/>
            <person name="Bakkeren G."/>
            <person name="Szabo L."/>
            <person name="Khalil H."/>
            <person name="Joly D."/>
            <person name="Goldberg J."/>
            <person name="Young S."/>
            <person name="Zeng Q."/>
            <person name="Fellers J."/>
        </authorList>
    </citation>
    <scope>NUCLEOTIDE SEQUENCE [LARGE SCALE GENOMIC DNA]</scope>
    <source>
        <strain evidence="1">1-1 BBBD Race 1</strain>
    </source>
</reference>
<accession>A0A180G7S0</accession>
<sequence length="223" mass="24308">MTAEEALELQEFYSHLNSIPHDHSVVVILNQVQPQWMDLFLNKLMDAIDSLLERWVKNSPSLPLSYSLSLPDKSPCPTHLISHDLPDGSGIFLAEQHDDNNWQDISPFPNLFSASASICADPSRLTGPTGAPVFPQPDVSQRLPTATITTPGNLCLAQDGLRDNDTARISADCLAQVAVPLSFSSFLTSHSHGQPEDYVPTQPAMIHIIELQGSAQTVLGETC</sequence>
<evidence type="ECO:0000313" key="1">
    <source>
        <dbReference type="EMBL" id="OAV87943.1"/>
    </source>
</evidence>
<keyword evidence="3" id="KW-1185">Reference proteome</keyword>
<dbReference type="EMBL" id="ADAS02000244">
    <property type="protein sequence ID" value="OAV87943.1"/>
    <property type="molecule type" value="Genomic_DNA"/>
</dbReference>
<reference evidence="2 3" key="3">
    <citation type="journal article" date="2017" name="G3 (Bethesda)">
        <title>Comparative analysis highlights variable genome content of wheat rusts and divergence of the mating loci.</title>
        <authorList>
            <person name="Cuomo C.A."/>
            <person name="Bakkeren G."/>
            <person name="Khalil H.B."/>
            <person name="Panwar V."/>
            <person name="Joly D."/>
            <person name="Linning R."/>
            <person name="Sakthikumar S."/>
            <person name="Song X."/>
            <person name="Adiconis X."/>
            <person name="Fan L."/>
            <person name="Goldberg J.M."/>
            <person name="Levin J.Z."/>
            <person name="Young S."/>
            <person name="Zeng Q."/>
            <person name="Anikster Y."/>
            <person name="Bruce M."/>
            <person name="Wang M."/>
            <person name="Yin C."/>
            <person name="McCallum B."/>
            <person name="Szabo L.J."/>
            <person name="Hulbert S."/>
            <person name="Chen X."/>
            <person name="Fellers J.P."/>
        </authorList>
    </citation>
    <scope>NUCLEOTIDE SEQUENCE</scope>
    <source>
        <strain evidence="3">Isolate 1-1 / race 1 (BBBD)</strain>
        <strain evidence="2">isolate 1-1 / race 1 (BBBD)</strain>
    </source>
</reference>
<evidence type="ECO:0000313" key="2">
    <source>
        <dbReference type="EnsemblFungi" id="PTTG_29221-t43_1-p1"/>
    </source>
</evidence>
<name>A0A180G7S0_PUCT1</name>
<dbReference type="EnsemblFungi" id="PTTG_29221-t43_1">
    <property type="protein sequence ID" value="PTTG_29221-t43_1-p1"/>
    <property type="gene ID" value="PTTG_29221"/>
</dbReference>
<evidence type="ECO:0000313" key="3">
    <source>
        <dbReference type="Proteomes" id="UP000005240"/>
    </source>
</evidence>
<dbReference type="Proteomes" id="UP000005240">
    <property type="component" value="Unassembled WGS sequence"/>
</dbReference>
<dbReference type="VEuPathDB" id="FungiDB:PTTG_29221"/>
<reference evidence="2" key="4">
    <citation type="submission" date="2025-05" db="UniProtKB">
        <authorList>
            <consortium name="EnsemblFungi"/>
        </authorList>
    </citation>
    <scope>IDENTIFICATION</scope>
    <source>
        <strain evidence="2">isolate 1-1 / race 1 (BBBD)</strain>
    </source>
</reference>
<protein>
    <submittedName>
        <fullName evidence="1 2">Uncharacterized protein</fullName>
    </submittedName>
</protein>
<proteinExistence type="predicted"/>
<dbReference type="AlphaFoldDB" id="A0A180G7S0"/>